<evidence type="ECO:0000256" key="4">
    <source>
        <dbReference type="ARBA" id="ARBA00023163"/>
    </source>
</evidence>
<dbReference type="FunFam" id="1.10.10.10:FF:000001">
    <property type="entry name" value="LysR family transcriptional regulator"/>
    <property type="match status" value="1"/>
</dbReference>
<dbReference type="SUPFAM" id="SSF46785">
    <property type="entry name" value="Winged helix' DNA-binding domain"/>
    <property type="match status" value="1"/>
</dbReference>
<evidence type="ECO:0000256" key="3">
    <source>
        <dbReference type="ARBA" id="ARBA00023125"/>
    </source>
</evidence>
<dbReference type="Proteomes" id="UP000442533">
    <property type="component" value="Unassembled WGS sequence"/>
</dbReference>
<organism evidence="6 7">
    <name type="scientific">Paracoccus limosus</name>
    <dbReference type="NCBI Taxonomy" id="913252"/>
    <lineage>
        <taxon>Bacteria</taxon>
        <taxon>Pseudomonadati</taxon>
        <taxon>Pseudomonadota</taxon>
        <taxon>Alphaproteobacteria</taxon>
        <taxon>Rhodobacterales</taxon>
        <taxon>Paracoccaceae</taxon>
        <taxon>Paracoccus</taxon>
    </lineage>
</organism>
<evidence type="ECO:0000259" key="5">
    <source>
        <dbReference type="PROSITE" id="PS50931"/>
    </source>
</evidence>
<dbReference type="Gene3D" id="3.40.190.290">
    <property type="match status" value="1"/>
</dbReference>
<dbReference type="InterPro" id="IPR005119">
    <property type="entry name" value="LysR_subst-bd"/>
</dbReference>
<accession>A0A844H388</accession>
<evidence type="ECO:0000256" key="1">
    <source>
        <dbReference type="ARBA" id="ARBA00009437"/>
    </source>
</evidence>
<proteinExistence type="inferred from homology"/>
<dbReference type="GO" id="GO:0003700">
    <property type="term" value="F:DNA-binding transcription factor activity"/>
    <property type="evidence" value="ECO:0007669"/>
    <property type="project" value="InterPro"/>
</dbReference>
<keyword evidence="2" id="KW-0805">Transcription regulation</keyword>
<dbReference type="OrthoDB" id="9803735at2"/>
<feature type="domain" description="HTH lysR-type" evidence="5">
    <location>
        <begin position="1"/>
        <end position="58"/>
    </location>
</feature>
<dbReference type="InterPro" id="IPR036388">
    <property type="entry name" value="WH-like_DNA-bd_sf"/>
</dbReference>
<protein>
    <submittedName>
        <fullName evidence="6">LysR family transcriptional regulator</fullName>
    </submittedName>
</protein>
<dbReference type="PANTHER" id="PTHR30126">
    <property type="entry name" value="HTH-TYPE TRANSCRIPTIONAL REGULATOR"/>
    <property type="match status" value="1"/>
</dbReference>
<dbReference type="GO" id="GO:0000976">
    <property type="term" value="F:transcription cis-regulatory region binding"/>
    <property type="evidence" value="ECO:0007669"/>
    <property type="project" value="TreeGrafter"/>
</dbReference>
<comment type="caution">
    <text evidence="6">The sequence shown here is derived from an EMBL/GenBank/DDBJ whole genome shotgun (WGS) entry which is preliminary data.</text>
</comment>
<dbReference type="InterPro" id="IPR000847">
    <property type="entry name" value="LysR_HTH_N"/>
</dbReference>
<keyword evidence="7" id="KW-1185">Reference proteome</keyword>
<reference evidence="6 7" key="1">
    <citation type="submission" date="2019-11" db="EMBL/GenBank/DDBJ databases">
        <authorList>
            <person name="Dong K."/>
        </authorList>
    </citation>
    <scope>NUCLEOTIDE SEQUENCE [LARGE SCALE GENOMIC DNA]</scope>
    <source>
        <strain evidence="6 7">JCM 17370</strain>
    </source>
</reference>
<dbReference type="Gene3D" id="1.10.10.10">
    <property type="entry name" value="Winged helix-like DNA-binding domain superfamily/Winged helix DNA-binding domain"/>
    <property type="match status" value="1"/>
</dbReference>
<evidence type="ECO:0000313" key="6">
    <source>
        <dbReference type="EMBL" id="MTH34024.1"/>
    </source>
</evidence>
<evidence type="ECO:0000256" key="2">
    <source>
        <dbReference type="ARBA" id="ARBA00023015"/>
    </source>
</evidence>
<dbReference type="PANTHER" id="PTHR30126:SF39">
    <property type="entry name" value="HTH-TYPE TRANSCRIPTIONAL REGULATOR CYSL"/>
    <property type="match status" value="1"/>
</dbReference>
<dbReference type="RefSeq" id="WP_155063581.1">
    <property type="nucleotide sequence ID" value="NZ_WMIF01000005.1"/>
</dbReference>
<dbReference type="SUPFAM" id="SSF53850">
    <property type="entry name" value="Periplasmic binding protein-like II"/>
    <property type="match status" value="1"/>
</dbReference>
<comment type="similarity">
    <text evidence="1">Belongs to the LysR transcriptional regulatory family.</text>
</comment>
<dbReference type="AlphaFoldDB" id="A0A844H388"/>
<sequence length="302" mass="32708">MTLEQLRIFLAVAEREHMTRAAEALHLTQSAVSAAISGLEARHGVRLFDRLGRRILLTDDGRTFMAEARKVLDQAETAEALLLDLAREPRGRLRVHASQTVASHWLPQRLMTLHERHPGIELSLATGNTAGVAEAVALGAADLGFVEGEVSQGDLLRQSVARDWLVLVASVDHPLAHKDSISHEDLMAERWVLREPGSGTRAEFEGWLVTQGLSLADLQVAIALPSNEAVLSAVTHGRYLAALSHRTIASAAQAGWVRTRALPGAQRTFSVLSDPRRHRTRAMAALLEIVTADQGPAAGNSN</sequence>
<dbReference type="PRINTS" id="PR00039">
    <property type="entry name" value="HTHLYSR"/>
</dbReference>
<dbReference type="Pfam" id="PF03466">
    <property type="entry name" value="LysR_substrate"/>
    <property type="match status" value="1"/>
</dbReference>
<name>A0A844H388_9RHOB</name>
<evidence type="ECO:0000313" key="7">
    <source>
        <dbReference type="Proteomes" id="UP000442533"/>
    </source>
</evidence>
<dbReference type="Pfam" id="PF00126">
    <property type="entry name" value="HTH_1"/>
    <property type="match status" value="1"/>
</dbReference>
<keyword evidence="4" id="KW-0804">Transcription</keyword>
<dbReference type="EMBL" id="WMIF01000005">
    <property type="protein sequence ID" value="MTH34024.1"/>
    <property type="molecule type" value="Genomic_DNA"/>
</dbReference>
<dbReference type="PROSITE" id="PS50931">
    <property type="entry name" value="HTH_LYSR"/>
    <property type="match status" value="1"/>
</dbReference>
<dbReference type="InterPro" id="IPR036390">
    <property type="entry name" value="WH_DNA-bd_sf"/>
</dbReference>
<keyword evidence="3" id="KW-0238">DNA-binding</keyword>
<gene>
    <name evidence="6" type="ORF">GL279_05355</name>
</gene>